<dbReference type="PANTHER" id="PTHR43788:SF16">
    <property type="entry name" value="HELICASE WITH ZINC FINGER 2"/>
    <property type="match status" value="1"/>
</dbReference>
<keyword evidence="2" id="KW-0547">Nucleotide-binding</keyword>
<evidence type="ECO:0000256" key="7">
    <source>
        <dbReference type="SAM" id="MobiDB-lite"/>
    </source>
</evidence>
<dbReference type="InterPro" id="IPR014001">
    <property type="entry name" value="Helicase_ATP-bd"/>
</dbReference>
<keyword evidence="5" id="KW-0067">ATP-binding</keyword>
<reference evidence="9" key="1">
    <citation type="submission" date="2021-02" db="EMBL/GenBank/DDBJ databases">
        <authorList>
            <person name="Dougan E. K."/>
            <person name="Rhodes N."/>
            <person name="Thang M."/>
            <person name="Chan C."/>
        </authorList>
    </citation>
    <scope>NUCLEOTIDE SEQUENCE</scope>
</reference>
<evidence type="ECO:0000256" key="1">
    <source>
        <dbReference type="ARBA" id="ARBA00007913"/>
    </source>
</evidence>
<feature type="domain" description="Helicase ATP-binding" evidence="8">
    <location>
        <begin position="1313"/>
        <end position="1474"/>
    </location>
</feature>
<organism evidence="9 10">
    <name type="scientific">Polarella glacialis</name>
    <name type="common">Dinoflagellate</name>
    <dbReference type="NCBI Taxonomy" id="89957"/>
    <lineage>
        <taxon>Eukaryota</taxon>
        <taxon>Sar</taxon>
        <taxon>Alveolata</taxon>
        <taxon>Dinophyceae</taxon>
        <taxon>Suessiales</taxon>
        <taxon>Suessiaceae</taxon>
        <taxon>Polarella</taxon>
    </lineage>
</organism>
<dbReference type="GO" id="GO:0005524">
    <property type="term" value="F:ATP binding"/>
    <property type="evidence" value="ECO:0007669"/>
    <property type="project" value="UniProtKB-KW"/>
</dbReference>
<evidence type="ECO:0000256" key="2">
    <source>
        <dbReference type="ARBA" id="ARBA00022741"/>
    </source>
</evidence>
<protein>
    <recommendedName>
        <fullName evidence="8">Helicase ATP-binding domain-containing protein</fullName>
    </recommendedName>
</protein>
<dbReference type="InterPro" id="IPR041677">
    <property type="entry name" value="DNA2/NAM7_AAA_11"/>
</dbReference>
<dbReference type="GO" id="GO:0043139">
    <property type="term" value="F:5'-3' DNA helicase activity"/>
    <property type="evidence" value="ECO:0007669"/>
    <property type="project" value="TreeGrafter"/>
</dbReference>
<dbReference type="Pfam" id="PF13087">
    <property type="entry name" value="AAA_12"/>
    <property type="match status" value="1"/>
</dbReference>
<dbReference type="InterPro" id="IPR011545">
    <property type="entry name" value="DEAD/DEAH_box_helicase_dom"/>
</dbReference>
<evidence type="ECO:0000256" key="4">
    <source>
        <dbReference type="ARBA" id="ARBA00022806"/>
    </source>
</evidence>
<comment type="catalytic activity">
    <reaction evidence="6">
        <text>ATP + H2O = ADP + phosphate + H(+)</text>
        <dbReference type="Rhea" id="RHEA:13065"/>
        <dbReference type="ChEBI" id="CHEBI:15377"/>
        <dbReference type="ChEBI" id="CHEBI:15378"/>
        <dbReference type="ChEBI" id="CHEBI:30616"/>
        <dbReference type="ChEBI" id="CHEBI:43474"/>
        <dbReference type="ChEBI" id="CHEBI:456216"/>
        <dbReference type="EC" id="3.6.4.12"/>
    </reaction>
    <physiologicalReaction direction="left-to-right" evidence="6">
        <dbReference type="Rhea" id="RHEA:13066"/>
    </physiologicalReaction>
</comment>
<dbReference type="PROSITE" id="PS51192">
    <property type="entry name" value="HELICASE_ATP_BIND_1"/>
    <property type="match status" value="1"/>
</dbReference>
<dbReference type="InterPro" id="IPR041679">
    <property type="entry name" value="DNA2/NAM7-like_C"/>
</dbReference>
<dbReference type="GO" id="GO:0003676">
    <property type="term" value="F:nucleic acid binding"/>
    <property type="evidence" value="ECO:0007669"/>
    <property type="project" value="InterPro"/>
</dbReference>
<feature type="non-terminal residue" evidence="9">
    <location>
        <position position="1"/>
    </location>
</feature>
<sequence length="1687" mass="184496">AMCSGALSSPETWHGGDERRRLVLDRLRAEVAAQSITEVQDHIQRSWLEQQRAVDVWRDRLGVEPGLLAASADEQKMLFEQWAADWPSSGAVDFRSIAYRLRREGFDSFGLQSCSKLAAGNALDQAVDRFGHHLKAHKELLEASPATQRDAFKLWANSAKLLKKVNFSFVARRLRARGGCFSGFGGKDAAAKSGPAPCSSGGDAGAVSNSTFPAKTEQNNSREPVWGTAIARVEKIADGRVFLRTWPIGRLPETSQRLSFQDFHTSGNSITSDDGNSEQLGFLSWSLTLDFKKHLVVIGSPNGRSSANEIAELEEEGASTGDAENQRTILRQQFEVRPRLLREQQGEAERRILARKSYHGEADAHDLRTGILSLRLCLARDSLLHLQLAPASDGGWLKIQLVRLLGQGGLAGPMVQVCTEHTRCPGECFAGISGPLVAPALQSKEGLWASPCSYADAWGPLLRTEAFFAAVDEEQACLLLGRRVAWTFGEHELDNCENSVPLHLAGSFQVSAALAVEQGLKFQPPCLLCLRSACKFTAGRSNRHKPPEQACPRYQWVGHALVESVALVDNGRRLQVSFDLQQSSSCPREAPDPLDLSDRVWDIEVIQVPFPFRCMLRALSTFTADDELVVQRGIVLRGQARTSRLLSVPGPASDELAQAGSELNSSQRAAAFSSLHGPFAMIQGPPGTGKTRTATAIAGMMAQERLVAGRPKGSLLYCAPSNKAVDVAACSMLLNQQRGDGDRQPLRLLRVLSKEIEKRDFPVPSAQQVPSVKRFRRSNRYALAEELRPRCLHWKVHSPEHGRDNPLVDEVSTLYQALLNLDPITNKEAFKKTCKQYRDAKAAAEIFELQRADIIFTTCVLAMSGKFQKREEATGDDMPPDGDSDDDAEPEASSLRPLIKIVDLIVDEAGMAVEPEVLCPLVASKALQRCVLVGDHKQLQPVVLSTDAAGAGYGVSLFQRLAEASEYPDWGGVRLNLLDVQYRMSAELRSFPSSHFYNDRLNDADAVAFLALPILACPGSGNRTALLMQHTSFPEEVNELTTADGAKAVRSKYNPQEACVAVHYARQLSLEVGQENVAVLTWYTAQAECVQELLRRLNLPGVHCGTVITAQGSEWDGVVLTAVRSSTPSLAEKKGNELRTRLGQVADPHKLNVAITRAKRHLVVVGDTGTLALSPDWAAFIAHGWAGGHVSMAPVEGVATALRVVQRPKCPLPAFWRLGLDEKEARAVAARHHGCRGSSGTEEEVIVHMASELDEQDDESGLVSISVFSGNGAGRLRAVERLQELVAEGVPAIEEATAALFPYLLDPFQQAAIHCVEARESVLVMAHTAAGKTAIAYAAVRAAVQRLECLVFTTPQKALSNQKYRQLVSMFGSASVGLITGDVVCNAPILVMTTEILHGVLLRPRPETGGHVHRSIAWVVFDEFHFLGDRERGTVWEETLMLIPSTARLLLLSATAGNAEELARWLCSLKGQPINVIRTKLRPVPLGHYVLPTGTHQPQVILKASGETEEANLEQVHQQLPESLAREPFDRRMVRLSADLQWLMQACRASAWLPLVVFSSGRAQCERQALLLSEADRVSPLHLVDDHSRQRIEDRFNAAILQLDDADRALQQLAGTRSLLQKGIGVHHGGLLPVLRELSECLFEEGLLPVLFATETFSVGVDFPSKAVAFTQLTKFDGERERPLTAA</sequence>
<dbReference type="Pfam" id="PF13086">
    <property type="entry name" value="AAA_11"/>
    <property type="match status" value="2"/>
</dbReference>
<dbReference type="GO" id="GO:0016787">
    <property type="term" value="F:hydrolase activity"/>
    <property type="evidence" value="ECO:0007669"/>
    <property type="project" value="UniProtKB-KW"/>
</dbReference>
<evidence type="ECO:0000313" key="10">
    <source>
        <dbReference type="Proteomes" id="UP000626109"/>
    </source>
</evidence>
<evidence type="ECO:0000256" key="5">
    <source>
        <dbReference type="ARBA" id="ARBA00022840"/>
    </source>
</evidence>
<accession>A0A813J6G7</accession>
<keyword evidence="3" id="KW-0378">Hydrolase</keyword>
<feature type="non-terminal residue" evidence="9">
    <location>
        <position position="1687"/>
    </location>
</feature>
<dbReference type="InterPro" id="IPR027417">
    <property type="entry name" value="P-loop_NTPase"/>
</dbReference>
<dbReference type="SMART" id="SM00487">
    <property type="entry name" value="DEXDc"/>
    <property type="match status" value="1"/>
</dbReference>
<dbReference type="CDD" id="cd18808">
    <property type="entry name" value="SF1_C_Upf1"/>
    <property type="match status" value="1"/>
</dbReference>
<dbReference type="PANTHER" id="PTHR43788">
    <property type="entry name" value="DNA2/NAM7 HELICASE FAMILY MEMBER"/>
    <property type="match status" value="1"/>
</dbReference>
<dbReference type="Pfam" id="PF00270">
    <property type="entry name" value="DEAD"/>
    <property type="match status" value="1"/>
</dbReference>
<dbReference type="SUPFAM" id="SSF52540">
    <property type="entry name" value="P-loop containing nucleoside triphosphate hydrolases"/>
    <property type="match status" value="3"/>
</dbReference>
<keyword evidence="4" id="KW-0347">Helicase</keyword>
<dbReference type="Proteomes" id="UP000626109">
    <property type="component" value="Unassembled WGS sequence"/>
</dbReference>
<dbReference type="EMBL" id="CAJNNW010021188">
    <property type="protein sequence ID" value="CAE8667571.1"/>
    <property type="molecule type" value="Genomic_DNA"/>
</dbReference>
<name>A0A813J6G7_POLGL</name>
<dbReference type="InterPro" id="IPR047187">
    <property type="entry name" value="SF1_C_Upf1"/>
</dbReference>
<comment type="caution">
    <text evidence="9">The sequence shown here is derived from an EMBL/GenBank/DDBJ whole genome shotgun (WGS) entry which is preliminary data.</text>
</comment>
<feature type="region of interest" description="Disordered" evidence="7">
    <location>
        <begin position="192"/>
        <end position="221"/>
    </location>
</feature>
<proteinExistence type="inferred from homology"/>
<evidence type="ECO:0000256" key="3">
    <source>
        <dbReference type="ARBA" id="ARBA00022801"/>
    </source>
</evidence>
<evidence type="ECO:0000256" key="6">
    <source>
        <dbReference type="ARBA" id="ARBA00048432"/>
    </source>
</evidence>
<comment type="similarity">
    <text evidence="1">Belongs to the DNA2/NAM7 helicase family.</text>
</comment>
<feature type="region of interest" description="Disordered" evidence="7">
    <location>
        <begin position="870"/>
        <end position="892"/>
    </location>
</feature>
<dbReference type="InterPro" id="IPR050534">
    <property type="entry name" value="Coronavir_polyprotein_1ab"/>
</dbReference>
<feature type="compositionally biased region" description="Polar residues" evidence="7">
    <location>
        <begin position="207"/>
        <end position="221"/>
    </location>
</feature>
<gene>
    <name evidence="9" type="ORF">PGLA2088_LOCUS16635</name>
</gene>
<feature type="compositionally biased region" description="Acidic residues" evidence="7">
    <location>
        <begin position="874"/>
        <end position="890"/>
    </location>
</feature>
<evidence type="ECO:0000313" key="9">
    <source>
        <dbReference type="EMBL" id="CAE8667571.1"/>
    </source>
</evidence>
<evidence type="ECO:0000259" key="8">
    <source>
        <dbReference type="PROSITE" id="PS51192"/>
    </source>
</evidence>
<dbReference type="Gene3D" id="3.40.50.300">
    <property type="entry name" value="P-loop containing nucleotide triphosphate hydrolases"/>
    <property type="match status" value="4"/>
</dbReference>